<evidence type="ECO:0000313" key="2">
    <source>
        <dbReference type="EMBL" id="SNS01594.1"/>
    </source>
</evidence>
<dbReference type="AlphaFoldDB" id="A0A239B2X7"/>
<feature type="transmembrane region" description="Helical" evidence="1">
    <location>
        <begin position="95"/>
        <end position="115"/>
    </location>
</feature>
<evidence type="ECO:0000313" key="3">
    <source>
        <dbReference type="Proteomes" id="UP000198282"/>
    </source>
</evidence>
<keyword evidence="3" id="KW-1185">Reference proteome</keyword>
<reference evidence="2 3" key="1">
    <citation type="submission" date="2017-06" db="EMBL/GenBank/DDBJ databases">
        <authorList>
            <person name="Kim H.J."/>
            <person name="Triplett B.A."/>
        </authorList>
    </citation>
    <scope>NUCLEOTIDE SEQUENCE [LARGE SCALE GENOMIC DNA]</scope>
    <source>
        <strain evidence="2 3">CGMCC 4.2132</strain>
    </source>
</reference>
<proteinExistence type="predicted"/>
<organism evidence="2 3">
    <name type="scientific">Streptosporangium subroseum</name>
    <dbReference type="NCBI Taxonomy" id="106412"/>
    <lineage>
        <taxon>Bacteria</taxon>
        <taxon>Bacillati</taxon>
        <taxon>Actinomycetota</taxon>
        <taxon>Actinomycetes</taxon>
        <taxon>Streptosporangiales</taxon>
        <taxon>Streptosporangiaceae</taxon>
        <taxon>Streptosporangium</taxon>
    </lineage>
</organism>
<dbReference type="OrthoDB" id="6119273at2"/>
<keyword evidence="1" id="KW-0812">Transmembrane</keyword>
<feature type="transmembrane region" description="Helical" evidence="1">
    <location>
        <begin position="33"/>
        <end position="54"/>
    </location>
</feature>
<dbReference type="EMBL" id="FZOD01000002">
    <property type="protein sequence ID" value="SNS01594.1"/>
    <property type="molecule type" value="Genomic_DNA"/>
</dbReference>
<gene>
    <name evidence="2" type="ORF">SAMN05216276_1002290</name>
</gene>
<dbReference type="RefSeq" id="WP_089205660.1">
    <property type="nucleotide sequence ID" value="NZ_FZOD01000002.1"/>
</dbReference>
<sequence>MVRRGVVATLVPATAFGLMPVFAFYAYGTGMSVTTLLILRFAIAAAVFLAWLGLRGRFGRLTGRQWATLAPILSMLEPVVAVVAAWLLLGGTLSGLQLVGGAVVLAGAVWGILAAPVRGTVPAEEETSATGR</sequence>
<name>A0A239B2X7_9ACTN</name>
<dbReference type="SUPFAM" id="SSF103481">
    <property type="entry name" value="Multidrug resistance efflux transporter EmrE"/>
    <property type="match status" value="1"/>
</dbReference>
<keyword evidence="1" id="KW-1133">Transmembrane helix</keyword>
<dbReference type="InterPro" id="IPR037185">
    <property type="entry name" value="EmrE-like"/>
</dbReference>
<protein>
    <recommendedName>
        <fullName evidence="4">EamA-like transporter family protein</fullName>
    </recommendedName>
</protein>
<dbReference type="Proteomes" id="UP000198282">
    <property type="component" value="Unassembled WGS sequence"/>
</dbReference>
<feature type="transmembrane region" description="Helical" evidence="1">
    <location>
        <begin position="66"/>
        <end position="89"/>
    </location>
</feature>
<accession>A0A239B2X7</accession>
<feature type="transmembrane region" description="Helical" evidence="1">
    <location>
        <begin position="7"/>
        <end position="27"/>
    </location>
</feature>
<evidence type="ECO:0008006" key="4">
    <source>
        <dbReference type="Google" id="ProtNLM"/>
    </source>
</evidence>
<evidence type="ECO:0000256" key="1">
    <source>
        <dbReference type="SAM" id="Phobius"/>
    </source>
</evidence>
<keyword evidence="1" id="KW-0472">Membrane</keyword>